<protein>
    <submittedName>
        <fullName evidence="7">GTPase IMAP family member 7-like</fullName>
    </submittedName>
</protein>
<evidence type="ECO:0000256" key="3">
    <source>
        <dbReference type="ARBA" id="ARBA00023134"/>
    </source>
</evidence>
<evidence type="ECO:0000256" key="1">
    <source>
        <dbReference type="ARBA" id="ARBA00008535"/>
    </source>
</evidence>
<dbReference type="FunFam" id="3.40.50.300:FF:000366">
    <property type="entry name" value="GTPase, IMAP family member 2"/>
    <property type="match status" value="1"/>
</dbReference>
<dbReference type="InParanoid" id="A0A6J2MR56"/>
<evidence type="ECO:0000259" key="5">
    <source>
        <dbReference type="PROSITE" id="PS51720"/>
    </source>
</evidence>
<dbReference type="PANTHER" id="PTHR10903">
    <property type="entry name" value="GTPASE, IMAP FAMILY MEMBER-RELATED"/>
    <property type="match status" value="1"/>
</dbReference>
<evidence type="ECO:0000313" key="6">
    <source>
        <dbReference type="Proteomes" id="UP000504628"/>
    </source>
</evidence>
<dbReference type="FunCoup" id="A0A6J2MR56">
    <property type="interactions" value="202"/>
</dbReference>
<dbReference type="PANTHER" id="PTHR10903:SF170">
    <property type="entry name" value="GTPASE IMAP FAMILY MEMBER 7"/>
    <property type="match status" value="1"/>
</dbReference>
<accession>A0A6J2MR56</accession>
<feature type="domain" description="AIG1-type G" evidence="5">
    <location>
        <begin position="6"/>
        <end position="209"/>
    </location>
</feature>
<dbReference type="OrthoDB" id="8954335at2759"/>
<dbReference type="GO" id="GO:0005525">
    <property type="term" value="F:GTP binding"/>
    <property type="evidence" value="ECO:0007669"/>
    <property type="project" value="UniProtKB-KW"/>
</dbReference>
<name>A0A6J2MR56_9CHIR</name>
<dbReference type="AlphaFoldDB" id="A0A6J2MR56"/>
<keyword evidence="6" id="KW-1185">Reference proteome</keyword>
<keyword evidence="2" id="KW-0547">Nucleotide-binding</keyword>
<dbReference type="SUPFAM" id="SSF52540">
    <property type="entry name" value="P-loop containing nucleoside triphosphate hydrolases"/>
    <property type="match status" value="1"/>
</dbReference>
<dbReference type="InterPro" id="IPR027417">
    <property type="entry name" value="P-loop_NTPase"/>
</dbReference>
<feature type="coiled-coil region" evidence="4">
    <location>
        <begin position="212"/>
        <end position="268"/>
    </location>
</feature>
<organism evidence="6 7">
    <name type="scientific">Phyllostomus discolor</name>
    <name type="common">pale spear-nosed bat</name>
    <dbReference type="NCBI Taxonomy" id="89673"/>
    <lineage>
        <taxon>Eukaryota</taxon>
        <taxon>Metazoa</taxon>
        <taxon>Chordata</taxon>
        <taxon>Craniata</taxon>
        <taxon>Vertebrata</taxon>
        <taxon>Euteleostomi</taxon>
        <taxon>Mammalia</taxon>
        <taxon>Eutheria</taxon>
        <taxon>Laurasiatheria</taxon>
        <taxon>Chiroptera</taxon>
        <taxon>Yangochiroptera</taxon>
        <taxon>Phyllostomidae</taxon>
        <taxon>Phyllostominae</taxon>
        <taxon>Phyllostomus</taxon>
    </lineage>
</organism>
<dbReference type="InterPro" id="IPR045058">
    <property type="entry name" value="GIMA/IAN/Toc"/>
</dbReference>
<dbReference type="Gene3D" id="3.40.50.300">
    <property type="entry name" value="P-loop containing nucleotide triphosphate hydrolases"/>
    <property type="match status" value="1"/>
</dbReference>
<sequence>MAGLQDNTLRIVLVGKTGCGKSATGNTILGKRAFDSRIASGSVTESCQKEERAWKGRKLLVVDTPGLFDTKKALSTTCSEVSQCVIFSSPGPHAIILVVPLGRFTQEEQRTVELIKAIFGKPAMKHMIVLFTRKEELEGQELSSFLENADERLKTIIRESGNRRCAFNNRSADEAEKEAQVQELVGLIEAMVQENGGAHFSDPIYKYTEETWKRVEEALDNISAERAAEEKEVEEKYARGKISKQQMEKEMASIKEKYEKKMKSVKEEGEANILRSIFKQIWNMLSNIWHRFWH</sequence>
<dbReference type="RefSeq" id="XP_028381981.1">
    <property type="nucleotide sequence ID" value="XM_028526180.2"/>
</dbReference>
<dbReference type="KEGG" id="pdic:114508173"/>
<reference evidence="7" key="1">
    <citation type="submission" date="2025-08" db="UniProtKB">
        <authorList>
            <consortium name="RefSeq"/>
        </authorList>
    </citation>
    <scope>IDENTIFICATION</scope>
    <source>
        <tissue evidence="7">Muscle</tissue>
    </source>
</reference>
<comment type="similarity">
    <text evidence="1">Belongs to the TRAFAC class TrmE-Era-EngA-EngB-Septin-like GTPase superfamily. AIG1/Toc34/Toc159-like paraseptin GTPase family. IAN subfamily.</text>
</comment>
<evidence type="ECO:0000256" key="4">
    <source>
        <dbReference type="SAM" id="Coils"/>
    </source>
</evidence>
<proteinExistence type="inferred from homology"/>
<dbReference type="InterPro" id="IPR006703">
    <property type="entry name" value="G_AIG1"/>
</dbReference>
<keyword evidence="4" id="KW-0175">Coiled coil</keyword>
<dbReference type="Proteomes" id="UP000504628">
    <property type="component" value="Chromosome 10"/>
</dbReference>
<dbReference type="Pfam" id="PF04548">
    <property type="entry name" value="AIG1"/>
    <property type="match status" value="1"/>
</dbReference>
<gene>
    <name evidence="7" type="primary">LOC114508173</name>
</gene>
<dbReference type="GeneID" id="114508173"/>
<evidence type="ECO:0000256" key="2">
    <source>
        <dbReference type="ARBA" id="ARBA00022741"/>
    </source>
</evidence>
<evidence type="ECO:0000313" key="7">
    <source>
        <dbReference type="RefSeq" id="XP_028381981.1"/>
    </source>
</evidence>
<keyword evidence="3" id="KW-0342">GTP-binding</keyword>
<dbReference type="CDD" id="cd01852">
    <property type="entry name" value="AIG1"/>
    <property type="match status" value="1"/>
</dbReference>
<dbReference type="PROSITE" id="PS51720">
    <property type="entry name" value="G_AIG1"/>
    <property type="match status" value="1"/>
</dbReference>